<dbReference type="GO" id="GO:0005829">
    <property type="term" value="C:cytosol"/>
    <property type="evidence" value="ECO:0007669"/>
    <property type="project" value="TreeGrafter"/>
</dbReference>
<sequence length="505" mass="59651">MDKNFQSWFIPKLRSKYVTFEILQFTCQFKYQVIILLRSLCKKSDAFLDRLLHEIQKTFNVCQFTITPQLLLDPLIKNLKSNKKEQSSLNFYAKAQKLDYLEDCFKLNLKIMVQLDDNNRYYRFDQNQAQNLYEVLKNDDSEFDSILISFDFKYSSHFEVKNEPVMEIIQKLCIITKENQLRAKEIVFHRNHQGVLDQIIGYFLQKDINTSNQYFSSITAAKQKGEMPEEVYNIKFSGYNLESLVFQKQLLNVRGLKQLSSMLINCQNISSLTLEEIMPPCTDLQYHPFCDQMIETMKSLQYLTNLKSLNISRNHFADDFLKLLVPVIRPLKLKYLDISANHLSEEGISASKELFQNNYLLHELRFDYNKFRNTWTTKVIPDIFKAIPNLKILSLKMCRLSDNLISELCPGFHCGLQRLNLSFNRITKDGIQAIAEHYEKVTEQIMLEVLELDNNELNDFSFPSLAKILKYCKNLKKFDLSQNLFMASRYEMAKLKYYYRINLIF</sequence>
<dbReference type="Pfam" id="PF13516">
    <property type="entry name" value="LRR_6"/>
    <property type="match status" value="2"/>
</dbReference>
<dbReference type="InterPro" id="IPR001611">
    <property type="entry name" value="Leu-rich_rpt"/>
</dbReference>
<dbReference type="GO" id="GO:0031267">
    <property type="term" value="F:small GTPase binding"/>
    <property type="evidence" value="ECO:0007669"/>
    <property type="project" value="TreeGrafter"/>
</dbReference>
<reference evidence="1 2" key="1">
    <citation type="submission" date="2014-06" db="EMBL/GenBank/DDBJ databases">
        <authorList>
            <person name="Swart Estienne"/>
        </authorList>
    </citation>
    <scope>NUCLEOTIDE SEQUENCE [LARGE SCALE GENOMIC DNA]</scope>
    <source>
        <strain evidence="1 2">130c</strain>
    </source>
</reference>
<accession>A0A078AGG7</accession>
<evidence type="ECO:0008006" key="3">
    <source>
        <dbReference type="Google" id="ProtNLM"/>
    </source>
</evidence>
<dbReference type="InParanoid" id="A0A078AGG7"/>
<protein>
    <recommendedName>
        <fullName evidence="3">Leucine rich repeat family protein</fullName>
    </recommendedName>
</protein>
<name>A0A078AGG7_STYLE</name>
<evidence type="ECO:0000313" key="2">
    <source>
        <dbReference type="Proteomes" id="UP000039865"/>
    </source>
</evidence>
<dbReference type="GO" id="GO:0048471">
    <property type="term" value="C:perinuclear region of cytoplasm"/>
    <property type="evidence" value="ECO:0007669"/>
    <property type="project" value="TreeGrafter"/>
</dbReference>
<keyword evidence="2" id="KW-1185">Reference proteome</keyword>
<dbReference type="SUPFAM" id="SSF52047">
    <property type="entry name" value="RNI-like"/>
    <property type="match status" value="1"/>
</dbReference>
<dbReference type="InterPro" id="IPR027038">
    <property type="entry name" value="RanGap"/>
</dbReference>
<dbReference type="Gene3D" id="3.80.10.10">
    <property type="entry name" value="Ribonuclease Inhibitor"/>
    <property type="match status" value="1"/>
</dbReference>
<organism evidence="1 2">
    <name type="scientific">Stylonychia lemnae</name>
    <name type="common">Ciliate</name>
    <dbReference type="NCBI Taxonomy" id="5949"/>
    <lineage>
        <taxon>Eukaryota</taxon>
        <taxon>Sar</taxon>
        <taxon>Alveolata</taxon>
        <taxon>Ciliophora</taxon>
        <taxon>Intramacronucleata</taxon>
        <taxon>Spirotrichea</taxon>
        <taxon>Stichotrichia</taxon>
        <taxon>Sporadotrichida</taxon>
        <taxon>Oxytrichidae</taxon>
        <taxon>Stylonychinae</taxon>
        <taxon>Stylonychia</taxon>
    </lineage>
</organism>
<dbReference type="PANTHER" id="PTHR24113:SF15">
    <property type="entry name" value="NACHT DOMAIN-CONTAINING PROTEIN"/>
    <property type="match status" value="1"/>
</dbReference>
<dbReference type="GO" id="GO:0005634">
    <property type="term" value="C:nucleus"/>
    <property type="evidence" value="ECO:0007669"/>
    <property type="project" value="TreeGrafter"/>
</dbReference>
<proteinExistence type="predicted"/>
<dbReference type="PANTHER" id="PTHR24113">
    <property type="entry name" value="RAN GTPASE-ACTIVATING PROTEIN 1"/>
    <property type="match status" value="1"/>
</dbReference>
<gene>
    <name evidence="1" type="primary">Contig19272.g20430</name>
    <name evidence="1" type="ORF">STYLEM_9912</name>
</gene>
<dbReference type="Proteomes" id="UP000039865">
    <property type="component" value="Unassembled WGS sequence"/>
</dbReference>
<dbReference type="InterPro" id="IPR032675">
    <property type="entry name" value="LRR_dom_sf"/>
</dbReference>
<dbReference type="OrthoDB" id="301038at2759"/>
<dbReference type="AlphaFoldDB" id="A0A078AGG7"/>
<dbReference type="GO" id="GO:0005096">
    <property type="term" value="F:GTPase activator activity"/>
    <property type="evidence" value="ECO:0007669"/>
    <property type="project" value="InterPro"/>
</dbReference>
<dbReference type="EMBL" id="CCKQ01009426">
    <property type="protein sequence ID" value="CDW80906.1"/>
    <property type="molecule type" value="Genomic_DNA"/>
</dbReference>
<dbReference type="GO" id="GO:0006913">
    <property type="term" value="P:nucleocytoplasmic transport"/>
    <property type="evidence" value="ECO:0007669"/>
    <property type="project" value="TreeGrafter"/>
</dbReference>
<evidence type="ECO:0000313" key="1">
    <source>
        <dbReference type="EMBL" id="CDW80906.1"/>
    </source>
</evidence>